<dbReference type="InterPro" id="IPR052061">
    <property type="entry name" value="PTE-AB_protein"/>
</dbReference>
<dbReference type="Gene3D" id="3.10.129.10">
    <property type="entry name" value="Hotdog Thioesterase"/>
    <property type="match status" value="1"/>
</dbReference>
<evidence type="ECO:0000259" key="1">
    <source>
        <dbReference type="Pfam" id="PF03061"/>
    </source>
</evidence>
<name>A0A1Y2CWN5_9FUNG</name>
<proteinExistence type="predicted"/>
<gene>
    <name evidence="2" type="ORF">BCR33DRAFT_780413</name>
</gene>
<feature type="domain" description="Thioesterase" evidence="1">
    <location>
        <begin position="135"/>
        <end position="194"/>
    </location>
</feature>
<dbReference type="Proteomes" id="UP000193642">
    <property type="component" value="Unassembled WGS sequence"/>
</dbReference>
<dbReference type="SUPFAM" id="SSF54637">
    <property type="entry name" value="Thioesterase/thiol ester dehydrase-isomerase"/>
    <property type="match status" value="1"/>
</dbReference>
<evidence type="ECO:0000313" key="3">
    <source>
        <dbReference type="Proteomes" id="UP000193642"/>
    </source>
</evidence>
<dbReference type="InterPro" id="IPR006683">
    <property type="entry name" value="Thioestr_dom"/>
</dbReference>
<dbReference type="PANTHER" id="PTHR47260">
    <property type="entry name" value="UPF0644 PROTEIN PB2B4.06"/>
    <property type="match status" value="1"/>
</dbReference>
<keyword evidence="3" id="KW-1185">Reference proteome</keyword>
<protein>
    <recommendedName>
        <fullName evidence="1">Thioesterase domain-containing protein</fullName>
    </recommendedName>
</protein>
<dbReference type="Pfam" id="PF03061">
    <property type="entry name" value="4HBT"/>
    <property type="match status" value="1"/>
</dbReference>
<reference evidence="2 3" key="1">
    <citation type="submission" date="2016-07" db="EMBL/GenBank/DDBJ databases">
        <title>Pervasive Adenine N6-methylation of Active Genes in Fungi.</title>
        <authorList>
            <consortium name="DOE Joint Genome Institute"/>
            <person name="Mondo S.J."/>
            <person name="Dannebaum R.O."/>
            <person name="Kuo R.C."/>
            <person name="Labutti K."/>
            <person name="Haridas S."/>
            <person name="Kuo A."/>
            <person name="Salamov A."/>
            <person name="Ahrendt S.R."/>
            <person name="Lipzen A."/>
            <person name="Sullivan W."/>
            <person name="Andreopoulos W.B."/>
            <person name="Clum A."/>
            <person name="Lindquist E."/>
            <person name="Daum C."/>
            <person name="Ramamoorthy G.K."/>
            <person name="Gryganskyi A."/>
            <person name="Culley D."/>
            <person name="Magnuson J.K."/>
            <person name="James T.Y."/>
            <person name="O'Malley M.A."/>
            <person name="Stajich J.E."/>
            <person name="Spatafora J.W."/>
            <person name="Visel A."/>
            <person name="Grigoriev I.V."/>
        </authorList>
    </citation>
    <scope>NUCLEOTIDE SEQUENCE [LARGE SCALE GENOMIC DNA]</scope>
    <source>
        <strain evidence="2 3">JEL800</strain>
    </source>
</reference>
<dbReference type="InterPro" id="IPR029069">
    <property type="entry name" value="HotDog_dom_sf"/>
</dbReference>
<dbReference type="PANTHER" id="PTHR47260:SF1">
    <property type="entry name" value="UPF0644 PROTEIN PB2B4.06"/>
    <property type="match status" value="1"/>
</dbReference>
<evidence type="ECO:0000313" key="2">
    <source>
        <dbReference type="EMBL" id="ORY51438.1"/>
    </source>
</evidence>
<comment type="caution">
    <text evidence="2">The sequence shown here is derived from an EMBL/GenBank/DDBJ whole genome shotgun (WGS) entry which is preliminary data.</text>
</comment>
<dbReference type="STRING" id="329046.A0A1Y2CWN5"/>
<dbReference type="OrthoDB" id="506431at2759"/>
<accession>A0A1Y2CWN5</accession>
<dbReference type="EMBL" id="MCGO01000005">
    <property type="protein sequence ID" value="ORY51438.1"/>
    <property type="molecule type" value="Genomic_DNA"/>
</dbReference>
<dbReference type="AlphaFoldDB" id="A0A1Y2CWN5"/>
<organism evidence="2 3">
    <name type="scientific">Rhizoclosmatium globosum</name>
    <dbReference type="NCBI Taxonomy" id="329046"/>
    <lineage>
        <taxon>Eukaryota</taxon>
        <taxon>Fungi</taxon>
        <taxon>Fungi incertae sedis</taxon>
        <taxon>Chytridiomycota</taxon>
        <taxon>Chytridiomycota incertae sedis</taxon>
        <taxon>Chytridiomycetes</taxon>
        <taxon>Chytridiales</taxon>
        <taxon>Chytriomycetaceae</taxon>
        <taxon>Rhizoclosmatium</taxon>
    </lineage>
</organism>
<sequence length="259" mass="28709">MPGLFDSWFGKNHKHSTEEVCKTYQPSAELVEEIESLPLVQRLLTDNSSIAFRPSLAPLTEEERSDPENYWQFPGGLGVPKNDKSENLDTWKNQFVRGTTLYGQHKIEYALQSFNEFDNVLINVVRFGDAMCGHNGLVHGGLISAFFDDSFGTVFLLASKGQNTGVTANLNINYRAPMPAGSTVAFVLWIDREEGSKKVFLKAEARSIPTEESDATLDETATIGEKAIGPGSIKFAEATALFIKLDTKRVEKMAEQKHS</sequence>
<dbReference type="CDD" id="cd03443">
    <property type="entry name" value="PaaI_thioesterase"/>
    <property type="match status" value="1"/>
</dbReference>